<keyword evidence="2" id="KW-1185">Reference proteome</keyword>
<reference evidence="1" key="1">
    <citation type="submission" date="2021-03" db="EMBL/GenBank/DDBJ databases">
        <title>Draft genome sequence of rust myrtle Austropuccinia psidii MF-1, a brazilian biotype.</title>
        <authorList>
            <person name="Quecine M.C."/>
            <person name="Pachon D.M.R."/>
            <person name="Bonatelli M.L."/>
            <person name="Correr F.H."/>
            <person name="Franceschini L.M."/>
            <person name="Leite T.F."/>
            <person name="Margarido G.R.A."/>
            <person name="Almeida C.A."/>
            <person name="Ferrarezi J.A."/>
            <person name="Labate C.A."/>
        </authorList>
    </citation>
    <scope>NUCLEOTIDE SEQUENCE</scope>
    <source>
        <strain evidence="1">MF-1</strain>
    </source>
</reference>
<dbReference type="EMBL" id="AVOT02028825">
    <property type="protein sequence ID" value="MBW0521455.1"/>
    <property type="molecule type" value="Genomic_DNA"/>
</dbReference>
<evidence type="ECO:0000313" key="2">
    <source>
        <dbReference type="Proteomes" id="UP000765509"/>
    </source>
</evidence>
<dbReference type="AlphaFoldDB" id="A0A9Q3I089"/>
<evidence type="ECO:0000313" key="1">
    <source>
        <dbReference type="EMBL" id="MBW0521455.1"/>
    </source>
</evidence>
<comment type="caution">
    <text evidence="1">The sequence shown here is derived from an EMBL/GenBank/DDBJ whole genome shotgun (WGS) entry which is preliminary data.</text>
</comment>
<protein>
    <submittedName>
        <fullName evidence="1">Uncharacterized protein</fullName>
    </submittedName>
</protein>
<proteinExistence type="predicted"/>
<sequence>MNKSRFRIQSRFVGKDLGEWGATLASSICVFLEEALTLLDLVLPLPCPHPSHQGKSCVNHQRLTSRCTARQDNVNRHMRMSLKAQTHFNMICNVQMRLQHCPPSPPSPLLTLSHPALTIFTLT</sequence>
<organism evidence="1 2">
    <name type="scientific">Austropuccinia psidii MF-1</name>
    <dbReference type="NCBI Taxonomy" id="1389203"/>
    <lineage>
        <taxon>Eukaryota</taxon>
        <taxon>Fungi</taxon>
        <taxon>Dikarya</taxon>
        <taxon>Basidiomycota</taxon>
        <taxon>Pucciniomycotina</taxon>
        <taxon>Pucciniomycetes</taxon>
        <taxon>Pucciniales</taxon>
        <taxon>Sphaerophragmiaceae</taxon>
        <taxon>Austropuccinia</taxon>
    </lineage>
</organism>
<accession>A0A9Q3I089</accession>
<dbReference type="Proteomes" id="UP000765509">
    <property type="component" value="Unassembled WGS sequence"/>
</dbReference>
<gene>
    <name evidence="1" type="ORF">O181_061170</name>
</gene>
<name>A0A9Q3I089_9BASI</name>